<dbReference type="InterPro" id="IPR018466">
    <property type="entry name" value="Kre9/Knh1-like_N"/>
</dbReference>
<feature type="signal peptide" evidence="3">
    <location>
        <begin position="1"/>
        <end position="20"/>
    </location>
</feature>
<evidence type="ECO:0000256" key="1">
    <source>
        <dbReference type="ARBA" id="ARBA00022729"/>
    </source>
</evidence>
<evidence type="ECO:0000313" key="5">
    <source>
        <dbReference type="EMBL" id="CAK4031525.1"/>
    </source>
</evidence>
<feature type="domain" description="Yeast cell wall synthesis Kre9/Knh1-like N-terminal" evidence="4">
    <location>
        <begin position="32"/>
        <end position="114"/>
    </location>
</feature>
<evidence type="ECO:0000313" key="6">
    <source>
        <dbReference type="Proteomes" id="UP001296104"/>
    </source>
</evidence>
<dbReference type="EMBL" id="CAVMBE010000049">
    <property type="protein sequence ID" value="CAK4031525.1"/>
    <property type="molecule type" value="Genomic_DNA"/>
</dbReference>
<gene>
    <name evidence="5" type="ORF">LECACI_7A006683</name>
</gene>
<name>A0AAI9ECZ2_9PEZI</name>
<keyword evidence="1 3" id="KW-0732">Signal</keyword>
<organism evidence="5 6">
    <name type="scientific">Lecanosticta acicola</name>
    <dbReference type="NCBI Taxonomy" id="111012"/>
    <lineage>
        <taxon>Eukaryota</taxon>
        <taxon>Fungi</taxon>
        <taxon>Dikarya</taxon>
        <taxon>Ascomycota</taxon>
        <taxon>Pezizomycotina</taxon>
        <taxon>Dothideomycetes</taxon>
        <taxon>Dothideomycetidae</taxon>
        <taxon>Mycosphaerellales</taxon>
        <taxon>Mycosphaerellaceae</taxon>
        <taxon>Lecanosticta</taxon>
    </lineage>
</organism>
<dbReference type="PANTHER" id="PTHR40633:SF1">
    <property type="entry name" value="GPI ANCHORED SERINE-THREONINE RICH PROTEIN (AFU_ORTHOLOGUE AFUA_1G03630)"/>
    <property type="match status" value="1"/>
</dbReference>
<sequence>MLFPRSFIVALLSAPLLALAQKPNPFNVAASGLSASAGQDLKLTWSPTTQGTVSLILRSGGSDDLKAGTTIAKSIENSGSYTWSVPDDAIRGSDYTIEIVSDSNPSETNYTPYFVLESSHTGTTSLGSATLGAPTTSLSLSTASPTVETTSATKSASSAKTTGTASTSSSSSASETGSTTTATSAATSGSNEALSTGTASSTVSQAGAARATQIAGLLGAVALGALAL</sequence>
<keyword evidence="6" id="KW-1185">Reference proteome</keyword>
<proteinExistence type="predicted"/>
<reference evidence="5" key="1">
    <citation type="submission" date="2023-11" db="EMBL/GenBank/DDBJ databases">
        <authorList>
            <person name="Alioto T."/>
            <person name="Alioto T."/>
            <person name="Gomez Garrido J."/>
        </authorList>
    </citation>
    <scope>NUCLEOTIDE SEQUENCE</scope>
</reference>
<feature type="region of interest" description="Disordered" evidence="2">
    <location>
        <begin position="138"/>
        <end position="197"/>
    </location>
</feature>
<dbReference type="Pfam" id="PF10342">
    <property type="entry name" value="Kre9_KNH"/>
    <property type="match status" value="1"/>
</dbReference>
<evidence type="ECO:0000256" key="3">
    <source>
        <dbReference type="SAM" id="SignalP"/>
    </source>
</evidence>
<protein>
    <recommendedName>
        <fullName evidence="4">Yeast cell wall synthesis Kre9/Knh1-like N-terminal domain-containing protein</fullName>
    </recommendedName>
</protein>
<comment type="caution">
    <text evidence="5">The sequence shown here is derived from an EMBL/GenBank/DDBJ whole genome shotgun (WGS) entry which is preliminary data.</text>
</comment>
<dbReference type="AlphaFoldDB" id="A0AAI9ECZ2"/>
<dbReference type="InterPro" id="IPR052982">
    <property type="entry name" value="SRP1/TIP1-like"/>
</dbReference>
<feature type="chain" id="PRO_5042594447" description="Yeast cell wall synthesis Kre9/Knh1-like N-terminal domain-containing protein" evidence="3">
    <location>
        <begin position="21"/>
        <end position="228"/>
    </location>
</feature>
<dbReference type="PANTHER" id="PTHR40633">
    <property type="entry name" value="MATRIX PROTEIN, PUTATIVE (AFU_ORTHOLOGUE AFUA_8G05410)-RELATED"/>
    <property type="match status" value="1"/>
</dbReference>
<evidence type="ECO:0000256" key="2">
    <source>
        <dbReference type="SAM" id="MobiDB-lite"/>
    </source>
</evidence>
<accession>A0AAI9ECZ2</accession>
<feature type="compositionally biased region" description="Low complexity" evidence="2">
    <location>
        <begin position="138"/>
        <end position="190"/>
    </location>
</feature>
<evidence type="ECO:0000259" key="4">
    <source>
        <dbReference type="Pfam" id="PF10342"/>
    </source>
</evidence>
<dbReference type="Proteomes" id="UP001296104">
    <property type="component" value="Unassembled WGS sequence"/>
</dbReference>